<evidence type="ECO:0008006" key="3">
    <source>
        <dbReference type="Google" id="ProtNLM"/>
    </source>
</evidence>
<name>A0A2W5WK64_9CAUL</name>
<protein>
    <recommendedName>
        <fullName evidence="3">Serine protease</fullName>
    </recommendedName>
</protein>
<accession>A0A2W5WK64</accession>
<dbReference type="RefSeq" id="WP_304277597.1">
    <property type="nucleotide sequence ID" value="NZ_QFQZ01000030.1"/>
</dbReference>
<evidence type="ECO:0000313" key="1">
    <source>
        <dbReference type="EMBL" id="PZR34228.1"/>
    </source>
</evidence>
<organism evidence="1 2">
    <name type="scientific">Caulobacter segnis</name>
    <dbReference type="NCBI Taxonomy" id="88688"/>
    <lineage>
        <taxon>Bacteria</taxon>
        <taxon>Pseudomonadati</taxon>
        <taxon>Pseudomonadota</taxon>
        <taxon>Alphaproteobacteria</taxon>
        <taxon>Caulobacterales</taxon>
        <taxon>Caulobacteraceae</taxon>
        <taxon>Caulobacter</taxon>
    </lineage>
</organism>
<evidence type="ECO:0000313" key="2">
    <source>
        <dbReference type="Proteomes" id="UP000249393"/>
    </source>
</evidence>
<sequence>MTDYSVHEPLDGSAAIATVSSRVGTAGCFVTVGSDKPCILSSAHVLAAIPSDKTVFQPPGADGSRAVAKLWDFYGPDPARKDNVLDAAIAVLCDTKYDPRIGALAPPRGFNPNVVANQRVWIHGAGSGRRRSGRIQVVGEPKTVIYDDGSSAGFQGLVRCECYSQAGDSGAAVLDAAGYVVGVHLCGTEDYSWFCRISMVLARWPKIQLITSN</sequence>
<gene>
    <name evidence="1" type="ORF">DI526_11005</name>
</gene>
<comment type="caution">
    <text evidence="1">The sequence shown here is derived from an EMBL/GenBank/DDBJ whole genome shotgun (WGS) entry which is preliminary data.</text>
</comment>
<dbReference type="InterPro" id="IPR043504">
    <property type="entry name" value="Peptidase_S1_PA_chymotrypsin"/>
</dbReference>
<reference evidence="1 2" key="1">
    <citation type="submission" date="2017-08" db="EMBL/GenBank/DDBJ databases">
        <title>Infants hospitalized years apart are colonized by the same room-sourced microbial strains.</title>
        <authorList>
            <person name="Brooks B."/>
            <person name="Olm M.R."/>
            <person name="Firek B.A."/>
            <person name="Baker R."/>
            <person name="Thomas B.C."/>
            <person name="Morowitz M.J."/>
            <person name="Banfield J.F."/>
        </authorList>
    </citation>
    <scope>NUCLEOTIDE SEQUENCE [LARGE SCALE GENOMIC DNA]</scope>
    <source>
        <strain evidence="1">S2_003_000_R2_4</strain>
    </source>
</reference>
<dbReference type="AlphaFoldDB" id="A0A2W5WK64"/>
<dbReference type="Proteomes" id="UP000249393">
    <property type="component" value="Unassembled WGS sequence"/>
</dbReference>
<dbReference type="Gene3D" id="2.40.10.10">
    <property type="entry name" value="Trypsin-like serine proteases"/>
    <property type="match status" value="1"/>
</dbReference>
<proteinExistence type="predicted"/>
<dbReference type="Pfam" id="PF13365">
    <property type="entry name" value="Trypsin_2"/>
    <property type="match status" value="1"/>
</dbReference>
<dbReference type="InterPro" id="IPR009003">
    <property type="entry name" value="Peptidase_S1_PA"/>
</dbReference>
<dbReference type="EMBL" id="QFQZ01000030">
    <property type="protein sequence ID" value="PZR34228.1"/>
    <property type="molecule type" value="Genomic_DNA"/>
</dbReference>
<dbReference type="SUPFAM" id="SSF50494">
    <property type="entry name" value="Trypsin-like serine proteases"/>
    <property type="match status" value="1"/>
</dbReference>